<dbReference type="Proteomes" id="UP001159363">
    <property type="component" value="Chromosome 3"/>
</dbReference>
<evidence type="ECO:0000313" key="1">
    <source>
        <dbReference type="EMBL" id="KAJ8889288.1"/>
    </source>
</evidence>
<name>A0ABQ9HY28_9NEOP</name>
<dbReference type="EMBL" id="JARBHB010000003">
    <property type="protein sequence ID" value="KAJ8889288.1"/>
    <property type="molecule type" value="Genomic_DNA"/>
</dbReference>
<comment type="caution">
    <text evidence="1">The sequence shown here is derived from an EMBL/GenBank/DDBJ whole genome shotgun (WGS) entry which is preliminary data.</text>
</comment>
<protein>
    <submittedName>
        <fullName evidence="1">Uncharacterized protein</fullName>
    </submittedName>
</protein>
<dbReference type="InterPro" id="IPR036179">
    <property type="entry name" value="Ig-like_dom_sf"/>
</dbReference>
<dbReference type="Gene3D" id="2.60.40.10">
    <property type="entry name" value="Immunoglobulins"/>
    <property type="match status" value="1"/>
</dbReference>
<keyword evidence="2" id="KW-1185">Reference proteome</keyword>
<accession>A0ABQ9HY28</accession>
<sequence>MVVVMKDEGQSRKVVAGRIKQQAKQLVLSTTVTADTGVYQCVASSKAGEAWAAGYLLVNVSRHQPPPPTGLTCKTRSSSEVLLILDNMDHVLNFQAYTYHSMPTGMAHSLLY</sequence>
<gene>
    <name evidence="1" type="ORF">PR048_008786</name>
</gene>
<evidence type="ECO:0000313" key="2">
    <source>
        <dbReference type="Proteomes" id="UP001159363"/>
    </source>
</evidence>
<dbReference type="InterPro" id="IPR013783">
    <property type="entry name" value="Ig-like_fold"/>
</dbReference>
<proteinExistence type="predicted"/>
<dbReference type="SUPFAM" id="SSF48726">
    <property type="entry name" value="Immunoglobulin"/>
    <property type="match status" value="1"/>
</dbReference>
<reference evidence="1 2" key="1">
    <citation type="submission" date="2023-02" db="EMBL/GenBank/DDBJ databases">
        <title>LHISI_Scaffold_Assembly.</title>
        <authorList>
            <person name="Stuart O.P."/>
            <person name="Cleave R."/>
            <person name="Magrath M.J.L."/>
            <person name="Mikheyev A.S."/>
        </authorList>
    </citation>
    <scope>NUCLEOTIDE SEQUENCE [LARGE SCALE GENOMIC DNA]</scope>
    <source>
        <strain evidence="1">Daus_M_001</strain>
        <tissue evidence="1">Leg muscle</tissue>
    </source>
</reference>
<organism evidence="1 2">
    <name type="scientific">Dryococelus australis</name>
    <dbReference type="NCBI Taxonomy" id="614101"/>
    <lineage>
        <taxon>Eukaryota</taxon>
        <taxon>Metazoa</taxon>
        <taxon>Ecdysozoa</taxon>
        <taxon>Arthropoda</taxon>
        <taxon>Hexapoda</taxon>
        <taxon>Insecta</taxon>
        <taxon>Pterygota</taxon>
        <taxon>Neoptera</taxon>
        <taxon>Polyneoptera</taxon>
        <taxon>Phasmatodea</taxon>
        <taxon>Verophasmatodea</taxon>
        <taxon>Anareolatae</taxon>
        <taxon>Phasmatidae</taxon>
        <taxon>Eurycanthinae</taxon>
        <taxon>Dryococelus</taxon>
    </lineage>
</organism>